<evidence type="ECO:0000256" key="2">
    <source>
        <dbReference type="RuleBase" id="RU000461"/>
    </source>
</evidence>
<dbReference type="InterPro" id="IPR017972">
    <property type="entry name" value="Cyt_P450_CS"/>
</dbReference>
<dbReference type="PRINTS" id="PR00359">
    <property type="entry name" value="BP450"/>
</dbReference>
<dbReference type="InterPro" id="IPR036396">
    <property type="entry name" value="Cyt_P450_sf"/>
</dbReference>
<dbReference type="PANTHER" id="PTHR46696">
    <property type="entry name" value="P450, PUTATIVE (EUROFUNG)-RELATED"/>
    <property type="match status" value="1"/>
</dbReference>
<evidence type="ECO:0000256" key="1">
    <source>
        <dbReference type="ARBA" id="ARBA00010617"/>
    </source>
</evidence>
<keyword evidence="2" id="KW-0349">Heme</keyword>
<dbReference type="SUPFAM" id="SSF48264">
    <property type="entry name" value="Cytochrome P450"/>
    <property type="match status" value="1"/>
</dbReference>
<gene>
    <name evidence="3" type="ORF">GCM10023321_76550</name>
</gene>
<dbReference type="Pfam" id="PF00067">
    <property type="entry name" value="p450"/>
    <property type="match status" value="1"/>
</dbReference>
<evidence type="ECO:0000313" key="3">
    <source>
        <dbReference type="EMBL" id="GAA5173910.1"/>
    </source>
</evidence>
<name>A0ABP9RB51_9PSEU</name>
<dbReference type="Proteomes" id="UP001428817">
    <property type="component" value="Unassembled WGS sequence"/>
</dbReference>
<keyword evidence="2" id="KW-0479">Metal-binding</keyword>
<dbReference type="InterPro" id="IPR002397">
    <property type="entry name" value="Cyt_P450_B"/>
</dbReference>
<keyword evidence="4" id="KW-1185">Reference proteome</keyword>
<organism evidence="3 4">
    <name type="scientific">Pseudonocardia eucalypti</name>
    <dbReference type="NCBI Taxonomy" id="648755"/>
    <lineage>
        <taxon>Bacteria</taxon>
        <taxon>Bacillati</taxon>
        <taxon>Actinomycetota</taxon>
        <taxon>Actinomycetes</taxon>
        <taxon>Pseudonocardiales</taxon>
        <taxon>Pseudonocardiaceae</taxon>
        <taxon>Pseudonocardia</taxon>
    </lineage>
</organism>
<reference evidence="4" key="1">
    <citation type="journal article" date="2019" name="Int. J. Syst. Evol. Microbiol.">
        <title>The Global Catalogue of Microorganisms (GCM) 10K type strain sequencing project: providing services to taxonomists for standard genome sequencing and annotation.</title>
        <authorList>
            <consortium name="The Broad Institute Genomics Platform"/>
            <consortium name="The Broad Institute Genome Sequencing Center for Infectious Disease"/>
            <person name="Wu L."/>
            <person name="Ma J."/>
        </authorList>
    </citation>
    <scope>NUCLEOTIDE SEQUENCE [LARGE SCALE GENOMIC DNA]</scope>
    <source>
        <strain evidence="4">JCM 18303</strain>
    </source>
</reference>
<dbReference type="Gene3D" id="1.10.630.10">
    <property type="entry name" value="Cytochrome P450"/>
    <property type="match status" value="1"/>
</dbReference>
<sequence>MVGQDLLDFDLFSDETLADPYPTYAKLREIGPAVYLEQNHAWALTQYAAARAALVDHETFSSVGGVALNRAANEAFARAVLLRDPPEHAAMRRPMTAQLGPREIASVEPWAARRAEDLVAAAVRRGRFDAVRELAEDYVCSVMSELIGLPDGDRDRLLLWGRATFDMFGPPNARTTEALGHAGDMIDYVHALAAPGGPRGGWGAELMAGAHRGDLPAEVAVLDLVAYVISSVVTTIHAIGNLLWLLAARPDEWRRLRADPARVPAACNEALRLEAPAQLFGRRTTREVRIGDAVLPAEAQVIVLFASANRDERKWGPDADVFDADRPEVGDHLAFSRGPHSCVGMGVARMKMCALLAALVRNVDSIEFDGPPVRTVNNLLRGFTELPLRVTA</sequence>
<protein>
    <submittedName>
        <fullName evidence="3">Cytochrome P450</fullName>
    </submittedName>
</protein>
<evidence type="ECO:0000313" key="4">
    <source>
        <dbReference type="Proteomes" id="UP001428817"/>
    </source>
</evidence>
<dbReference type="PANTHER" id="PTHR46696:SF1">
    <property type="entry name" value="CYTOCHROME P450 YJIB-RELATED"/>
    <property type="match status" value="1"/>
</dbReference>
<dbReference type="EMBL" id="BAABJP010000057">
    <property type="protein sequence ID" value="GAA5173910.1"/>
    <property type="molecule type" value="Genomic_DNA"/>
</dbReference>
<accession>A0ABP9RB51</accession>
<keyword evidence="2" id="KW-0503">Monooxygenase</keyword>
<keyword evidence="2" id="KW-0560">Oxidoreductase</keyword>
<comment type="similarity">
    <text evidence="1 2">Belongs to the cytochrome P450 family.</text>
</comment>
<keyword evidence="2" id="KW-0408">Iron</keyword>
<comment type="caution">
    <text evidence="3">The sequence shown here is derived from an EMBL/GenBank/DDBJ whole genome shotgun (WGS) entry which is preliminary data.</text>
</comment>
<dbReference type="InterPro" id="IPR001128">
    <property type="entry name" value="Cyt_P450"/>
</dbReference>
<proteinExistence type="inferred from homology"/>
<dbReference type="PROSITE" id="PS00086">
    <property type="entry name" value="CYTOCHROME_P450"/>
    <property type="match status" value="1"/>
</dbReference>